<gene>
    <name evidence="2" type="ORF">JMUB3870_0163</name>
</gene>
<reference evidence="2 3" key="1">
    <citation type="submission" date="2019-07" db="EMBL/GenBank/DDBJ databases">
        <title>Complete Genome Sequence of Leptotrichia trevisanii Strain JMUB3870.</title>
        <authorList>
            <person name="Watanabe S."/>
            <person name="Cui L."/>
        </authorList>
    </citation>
    <scope>NUCLEOTIDE SEQUENCE [LARGE SCALE GENOMIC DNA]</scope>
    <source>
        <strain evidence="2 3">JMUB3870</strain>
    </source>
</reference>
<organism evidence="2 3">
    <name type="scientific">Leptotrichia trevisanii</name>
    <dbReference type="NCBI Taxonomy" id="109328"/>
    <lineage>
        <taxon>Bacteria</taxon>
        <taxon>Fusobacteriati</taxon>
        <taxon>Fusobacteriota</taxon>
        <taxon>Fusobacteriia</taxon>
        <taxon>Fusobacteriales</taxon>
        <taxon>Leptotrichiaceae</taxon>
        <taxon>Leptotrichia</taxon>
    </lineage>
</organism>
<keyword evidence="3" id="KW-1185">Reference proteome</keyword>
<proteinExistence type="predicted"/>
<dbReference type="AlphaFoldDB" id="A0A510JY01"/>
<dbReference type="InterPro" id="IPR032557">
    <property type="entry name" value="DUF4935"/>
</dbReference>
<feature type="domain" description="DUF4935" evidence="1">
    <location>
        <begin position="5"/>
        <end position="167"/>
    </location>
</feature>
<name>A0A510JY01_9FUSO</name>
<evidence type="ECO:0000313" key="2">
    <source>
        <dbReference type="EMBL" id="BBM44064.1"/>
    </source>
</evidence>
<protein>
    <recommendedName>
        <fullName evidence="1">DUF4935 domain-containing protein</fullName>
    </recommendedName>
</protein>
<dbReference type="Proteomes" id="UP000422644">
    <property type="component" value="Chromosome"/>
</dbReference>
<evidence type="ECO:0000259" key="1">
    <source>
        <dbReference type="Pfam" id="PF16289"/>
    </source>
</evidence>
<dbReference type="Pfam" id="PF16289">
    <property type="entry name" value="PIN_12"/>
    <property type="match status" value="1"/>
</dbReference>
<dbReference type="RefSeq" id="WP_026748427.1">
    <property type="nucleotide sequence ID" value="NZ_AP019831.1"/>
</dbReference>
<accession>A0A510JY01</accession>
<evidence type="ECO:0000313" key="3">
    <source>
        <dbReference type="Proteomes" id="UP000422644"/>
    </source>
</evidence>
<sequence>MCKKVFIDTNIFIGEKFMLSNDKFEKLKTYIENDKIILLNNEITERELEVHIIKDVKEVINSYNKVLSKSPFLEILSETPIKLSLEDETYIISFLKTELIKFFDDSIKLSLEDVDIKLILEDHFNLNLPFEKTKQNEFKDAFVAQIIKKYQKKNNEKIYIISKDDGFRKTFDNNDQNFIIFENLSKFIEEIEMEMLKENEKFLINEIKDGEANDKIKDFIDDIGLEIDYDSSDYEIDNYEIIGIYPEFINSCETENIQIYEFNVKLDIEIEITYLDEDSSYYDKEDGEYLFSNYITAKEEHNTEFKLVILCDIKDLENKSIEEDFFLDYITIDNEKSDKRIYLDEYTCEDREIINETINNS</sequence>
<dbReference type="EMBL" id="AP019831">
    <property type="protein sequence ID" value="BBM44064.1"/>
    <property type="molecule type" value="Genomic_DNA"/>
</dbReference>